<dbReference type="EMBL" id="CP014782">
    <property type="protein sequence ID" value="AQS37986.1"/>
    <property type="molecule type" value="Genomic_DNA"/>
</dbReference>
<reference evidence="2 3" key="1">
    <citation type="submission" date="2016-03" db="EMBL/GenBank/DDBJ databases">
        <title>Complete genome sequence of Shewanella psychrophila WP2, a deep sea bacterium isolated from west Pacific sediment.</title>
        <authorList>
            <person name="Xu G."/>
            <person name="Jian H."/>
        </authorList>
    </citation>
    <scope>NUCLEOTIDE SEQUENCE [LARGE SCALE GENOMIC DNA]</scope>
    <source>
        <strain evidence="2 3">WP2</strain>
    </source>
</reference>
<dbReference type="Gene3D" id="3.40.630.30">
    <property type="match status" value="1"/>
</dbReference>
<dbReference type="KEGG" id="spsw:Sps_02834"/>
<accession>A0A1S6HR31</accession>
<dbReference type="AlphaFoldDB" id="A0A1S6HR31"/>
<dbReference type="Pfam" id="PF00583">
    <property type="entry name" value="Acetyltransf_1"/>
    <property type="match status" value="1"/>
</dbReference>
<proteinExistence type="predicted"/>
<evidence type="ECO:0000313" key="2">
    <source>
        <dbReference type="EMBL" id="AQS37986.1"/>
    </source>
</evidence>
<dbReference type="CDD" id="cd04301">
    <property type="entry name" value="NAT_SF"/>
    <property type="match status" value="1"/>
</dbReference>
<dbReference type="InterPro" id="IPR016181">
    <property type="entry name" value="Acyl_CoA_acyltransferase"/>
</dbReference>
<organism evidence="2 3">
    <name type="scientific">Shewanella psychrophila</name>
    <dbReference type="NCBI Taxonomy" id="225848"/>
    <lineage>
        <taxon>Bacteria</taxon>
        <taxon>Pseudomonadati</taxon>
        <taxon>Pseudomonadota</taxon>
        <taxon>Gammaproteobacteria</taxon>
        <taxon>Alteromonadales</taxon>
        <taxon>Shewanellaceae</taxon>
        <taxon>Shewanella</taxon>
    </lineage>
</organism>
<gene>
    <name evidence="2" type="ORF">Sps_02834</name>
</gene>
<protein>
    <submittedName>
        <fullName evidence="2">Acetyltransferase (GNAT) family protein</fullName>
    </submittedName>
</protein>
<dbReference type="Proteomes" id="UP000189545">
    <property type="component" value="Chromosome"/>
</dbReference>
<dbReference type="GO" id="GO:0016747">
    <property type="term" value="F:acyltransferase activity, transferring groups other than amino-acyl groups"/>
    <property type="evidence" value="ECO:0007669"/>
    <property type="project" value="InterPro"/>
</dbReference>
<keyword evidence="3" id="KW-1185">Reference proteome</keyword>
<dbReference type="InterPro" id="IPR000182">
    <property type="entry name" value="GNAT_dom"/>
</dbReference>
<evidence type="ECO:0000313" key="3">
    <source>
        <dbReference type="Proteomes" id="UP000189545"/>
    </source>
</evidence>
<dbReference type="SUPFAM" id="SSF55729">
    <property type="entry name" value="Acyl-CoA N-acyltransferases (Nat)"/>
    <property type="match status" value="1"/>
</dbReference>
<sequence>MIIRARFYWSNEVNAHAHYTKVICPNGVRSIIMELTNPHPPQDNEFEALKTGLTEFNESHTGNVFREKISSFVKDESGAIVGGILGEINWNWMHIQGLWIDESIRKDGWGTKLLSCMEEYALSQNTPSIRLETTTFQALDFYIKAGYSVFGELPDMPKGHTSYFLQKQLGI</sequence>
<keyword evidence="2" id="KW-0808">Transferase</keyword>
<dbReference type="STRING" id="225848.Sps_02834"/>
<name>A0A1S6HR31_9GAMM</name>
<feature type="domain" description="N-acetyltransferase" evidence="1">
    <location>
        <begin position="26"/>
        <end position="170"/>
    </location>
</feature>
<dbReference type="PROSITE" id="PS51186">
    <property type="entry name" value="GNAT"/>
    <property type="match status" value="1"/>
</dbReference>
<evidence type="ECO:0000259" key="1">
    <source>
        <dbReference type="PROSITE" id="PS51186"/>
    </source>
</evidence>